<name>A0A182XU37_ANOQN</name>
<proteinExistence type="predicted"/>
<evidence type="ECO:0000313" key="2">
    <source>
        <dbReference type="Proteomes" id="UP000076407"/>
    </source>
</evidence>
<evidence type="ECO:0000313" key="1">
    <source>
        <dbReference type="EnsemblMetazoa" id="AQUA015318-PA"/>
    </source>
</evidence>
<organism evidence="1 2">
    <name type="scientific">Anopheles quadriannulatus</name>
    <name type="common">Mosquito</name>
    <dbReference type="NCBI Taxonomy" id="34691"/>
    <lineage>
        <taxon>Eukaryota</taxon>
        <taxon>Metazoa</taxon>
        <taxon>Ecdysozoa</taxon>
        <taxon>Arthropoda</taxon>
        <taxon>Hexapoda</taxon>
        <taxon>Insecta</taxon>
        <taxon>Pterygota</taxon>
        <taxon>Neoptera</taxon>
        <taxon>Endopterygota</taxon>
        <taxon>Diptera</taxon>
        <taxon>Nematocera</taxon>
        <taxon>Culicoidea</taxon>
        <taxon>Culicidae</taxon>
        <taxon>Anophelinae</taxon>
        <taxon>Anopheles</taxon>
    </lineage>
</organism>
<sequence length="28" mass="3075">MPFSIITTHGPKGFSELTLVPDGWIQTT</sequence>
<dbReference type="EnsemblMetazoa" id="AQUA015318-RA">
    <property type="protein sequence ID" value="AQUA015318-PA"/>
    <property type="gene ID" value="AQUA015318"/>
</dbReference>
<keyword evidence="2" id="KW-1185">Reference proteome</keyword>
<reference evidence="1" key="1">
    <citation type="submission" date="2020-05" db="UniProtKB">
        <authorList>
            <consortium name="EnsemblMetazoa"/>
        </authorList>
    </citation>
    <scope>IDENTIFICATION</scope>
    <source>
        <strain evidence="1">SANGQUA</strain>
    </source>
</reference>
<dbReference type="AlphaFoldDB" id="A0A182XU37"/>
<accession>A0A182XU37</accession>
<protein>
    <submittedName>
        <fullName evidence="1">Uncharacterized protein</fullName>
    </submittedName>
</protein>
<dbReference type="Proteomes" id="UP000076407">
    <property type="component" value="Unassembled WGS sequence"/>
</dbReference>